<gene>
    <name evidence="2" type="ORF">DCHRY22_LOCUS6018</name>
</gene>
<proteinExistence type="predicted"/>
<feature type="compositionally biased region" description="Low complexity" evidence="1">
    <location>
        <begin position="13"/>
        <end position="23"/>
    </location>
</feature>
<feature type="region of interest" description="Disordered" evidence="1">
    <location>
        <begin position="73"/>
        <end position="110"/>
    </location>
</feature>
<sequence>MKRTRNTPGVNEPPAAAPWTPAAGKECETNRQETSPEKATICSNKCGHRLNGSAVWMLNTIKLSINTKLHNTLKNEEEEERRRTWEQRGRGEEGSHSQVLMTSGKGTPMK</sequence>
<evidence type="ECO:0000256" key="1">
    <source>
        <dbReference type="SAM" id="MobiDB-lite"/>
    </source>
</evidence>
<evidence type="ECO:0000313" key="3">
    <source>
        <dbReference type="Proteomes" id="UP000789524"/>
    </source>
</evidence>
<dbReference type="EMBL" id="CAKASE010000053">
    <property type="protein sequence ID" value="CAG9565112.1"/>
    <property type="molecule type" value="Genomic_DNA"/>
</dbReference>
<feature type="compositionally biased region" description="Basic and acidic residues" evidence="1">
    <location>
        <begin position="25"/>
        <end position="36"/>
    </location>
</feature>
<feature type="compositionally biased region" description="Basic and acidic residues" evidence="1">
    <location>
        <begin position="80"/>
        <end position="95"/>
    </location>
</feature>
<protein>
    <submittedName>
        <fullName evidence="2">(African queen) hypothetical protein</fullName>
    </submittedName>
</protein>
<organism evidence="2 3">
    <name type="scientific">Danaus chrysippus</name>
    <name type="common">African queen</name>
    <dbReference type="NCBI Taxonomy" id="151541"/>
    <lineage>
        <taxon>Eukaryota</taxon>
        <taxon>Metazoa</taxon>
        <taxon>Ecdysozoa</taxon>
        <taxon>Arthropoda</taxon>
        <taxon>Hexapoda</taxon>
        <taxon>Insecta</taxon>
        <taxon>Pterygota</taxon>
        <taxon>Neoptera</taxon>
        <taxon>Endopterygota</taxon>
        <taxon>Lepidoptera</taxon>
        <taxon>Glossata</taxon>
        <taxon>Ditrysia</taxon>
        <taxon>Papilionoidea</taxon>
        <taxon>Nymphalidae</taxon>
        <taxon>Danainae</taxon>
        <taxon>Danaini</taxon>
        <taxon>Danaina</taxon>
        <taxon>Danaus</taxon>
        <taxon>Anosia</taxon>
    </lineage>
</organism>
<evidence type="ECO:0000313" key="2">
    <source>
        <dbReference type="EMBL" id="CAG9565112.1"/>
    </source>
</evidence>
<dbReference type="AlphaFoldDB" id="A0A8J2QQ61"/>
<reference evidence="2" key="1">
    <citation type="submission" date="2021-09" db="EMBL/GenBank/DDBJ databases">
        <authorList>
            <person name="Martin H S."/>
        </authorList>
    </citation>
    <scope>NUCLEOTIDE SEQUENCE</scope>
</reference>
<name>A0A8J2QQ61_9NEOP</name>
<feature type="region of interest" description="Disordered" evidence="1">
    <location>
        <begin position="1"/>
        <end position="38"/>
    </location>
</feature>
<dbReference type="Proteomes" id="UP000789524">
    <property type="component" value="Unassembled WGS sequence"/>
</dbReference>
<accession>A0A8J2QQ61</accession>
<keyword evidence="3" id="KW-1185">Reference proteome</keyword>
<comment type="caution">
    <text evidence="2">The sequence shown here is derived from an EMBL/GenBank/DDBJ whole genome shotgun (WGS) entry which is preliminary data.</text>
</comment>
<feature type="compositionally biased region" description="Polar residues" evidence="1">
    <location>
        <begin position="96"/>
        <end position="110"/>
    </location>
</feature>